<proteinExistence type="predicted"/>
<evidence type="ECO:0008006" key="4">
    <source>
        <dbReference type="Google" id="ProtNLM"/>
    </source>
</evidence>
<dbReference type="AlphaFoldDB" id="A0A1E3B0W9"/>
<dbReference type="STRING" id="573508.A0A1E3B0W9"/>
<reference evidence="2 3" key="1">
    <citation type="journal article" date="2016" name="BMC Genomics">
        <title>Comparative genomic and transcriptomic analyses of the Fuzhuan brick tea-fermentation fungus Aspergillus cristatus.</title>
        <authorList>
            <person name="Ge Y."/>
            <person name="Wang Y."/>
            <person name="Liu Y."/>
            <person name="Tan Y."/>
            <person name="Ren X."/>
            <person name="Zhang X."/>
            <person name="Hyde K.D."/>
            <person name="Liu Y."/>
            <person name="Liu Z."/>
        </authorList>
    </citation>
    <scope>NUCLEOTIDE SEQUENCE [LARGE SCALE GENOMIC DNA]</scope>
    <source>
        <strain evidence="2 3">GZAAS20.1005</strain>
    </source>
</reference>
<evidence type="ECO:0000313" key="2">
    <source>
        <dbReference type="EMBL" id="ODM14572.1"/>
    </source>
</evidence>
<evidence type="ECO:0000256" key="1">
    <source>
        <dbReference type="SAM" id="MobiDB-lite"/>
    </source>
</evidence>
<dbReference type="Proteomes" id="UP000094569">
    <property type="component" value="Unassembled WGS sequence"/>
</dbReference>
<feature type="region of interest" description="Disordered" evidence="1">
    <location>
        <begin position="1"/>
        <end position="97"/>
    </location>
</feature>
<evidence type="ECO:0000313" key="3">
    <source>
        <dbReference type="Proteomes" id="UP000094569"/>
    </source>
</evidence>
<feature type="compositionally biased region" description="Polar residues" evidence="1">
    <location>
        <begin position="1"/>
        <end position="10"/>
    </location>
</feature>
<sequence length="220" mass="24395">MPLTPSNETIASPLKTGELDPHETLAVMSDTENVLISGIKSEQGEEEEPPVPITPKKRGKKTTDANGDEEQDSPTKKTKKSPSKKTGALGPIPTTLNEASAEDKMIIRLKEVEGKTWAEIRKIMEDITGAKLGGSTVQVRYTRMKANFVVFDKEDEDRLLQSKKEIEERFESEKWQKIANSIEVKGGNKYPSAAIQKKFKELSKRNVGSGVAATFMEEDE</sequence>
<name>A0A1E3B0W9_ASPCR</name>
<organism evidence="2 3">
    <name type="scientific">Aspergillus cristatus</name>
    <name type="common">Chinese Fuzhuan brick tea-fermentation fungus</name>
    <name type="synonym">Eurotium cristatum</name>
    <dbReference type="NCBI Taxonomy" id="573508"/>
    <lineage>
        <taxon>Eukaryota</taxon>
        <taxon>Fungi</taxon>
        <taxon>Dikarya</taxon>
        <taxon>Ascomycota</taxon>
        <taxon>Pezizomycotina</taxon>
        <taxon>Eurotiomycetes</taxon>
        <taxon>Eurotiomycetidae</taxon>
        <taxon>Eurotiales</taxon>
        <taxon>Aspergillaceae</taxon>
        <taxon>Aspergillus</taxon>
        <taxon>Aspergillus subgen. Aspergillus</taxon>
    </lineage>
</organism>
<gene>
    <name evidence="2" type="ORF">SI65_10058</name>
</gene>
<keyword evidence="3" id="KW-1185">Reference proteome</keyword>
<protein>
    <recommendedName>
        <fullName evidence="4">Myb-like domain-containing protein</fullName>
    </recommendedName>
</protein>
<dbReference type="EMBL" id="JXNT01000024">
    <property type="protein sequence ID" value="ODM14572.1"/>
    <property type="molecule type" value="Genomic_DNA"/>
</dbReference>
<dbReference type="VEuPathDB" id="FungiDB:SI65_10058"/>
<dbReference type="OrthoDB" id="5375264at2759"/>
<comment type="caution">
    <text evidence="2">The sequence shown here is derived from an EMBL/GenBank/DDBJ whole genome shotgun (WGS) entry which is preliminary data.</text>
</comment>
<accession>A0A1E3B0W9</accession>